<sequence length="174" mass="19263">MWLTWTTPGPERLCRRQDFGCVKRPTQSKHGHALPTSKRLEVICVCVFAELHPADKCPITVTPYVPGFATASLRKRLGAVHHEASIGQRDAEPREMCLREHYPRTRQVRDHSRGLEGGEAPLERAGRDAGEDQSRRDAVPGGALNAGGCHGMITTTPVRTINLFCSAIIDAMQW</sequence>
<dbReference type="Proteomes" id="UP000076532">
    <property type="component" value="Unassembled WGS sequence"/>
</dbReference>
<name>A0A165Z961_9AGAM</name>
<evidence type="ECO:0000313" key="3">
    <source>
        <dbReference type="Proteomes" id="UP000076532"/>
    </source>
</evidence>
<reference evidence="2 3" key="1">
    <citation type="journal article" date="2016" name="Mol. Biol. Evol.">
        <title>Comparative Genomics of Early-Diverging Mushroom-Forming Fungi Provides Insights into the Origins of Lignocellulose Decay Capabilities.</title>
        <authorList>
            <person name="Nagy L.G."/>
            <person name="Riley R."/>
            <person name="Tritt A."/>
            <person name="Adam C."/>
            <person name="Daum C."/>
            <person name="Floudas D."/>
            <person name="Sun H."/>
            <person name="Yadav J.S."/>
            <person name="Pangilinan J."/>
            <person name="Larsson K.H."/>
            <person name="Matsuura K."/>
            <person name="Barry K."/>
            <person name="Labutti K."/>
            <person name="Kuo R."/>
            <person name="Ohm R.A."/>
            <person name="Bhattacharya S.S."/>
            <person name="Shirouzu T."/>
            <person name="Yoshinaga Y."/>
            <person name="Martin F.M."/>
            <person name="Grigoriev I.V."/>
            <person name="Hibbett D.S."/>
        </authorList>
    </citation>
    <scope>NUCLEOTIDE SEQUENCE [LARGE SCALE GENOMIC DNA]</scope>
    <source>
        <strain evidence="2 3">CBS 109695</strain>
    </source>
</reference>
<keyword evidence="3" id="KW-1185">Reference proteome</keyword>
<evidence type="ECO:0000313" key="2">
    <source>
        <dbReference type="EMBL" id="KZP10345.1"/>
    </source>
</evidence>
<protein>
    <submittedName>
        <fullName evidence="2">Uncharacterized protein</fullName>
    </submittedName>
</protein>
<accession>A0A165Z961</accession>
<gene>
    <name evidence="2" type="ORF">FIBSPDRAFT_938071</name>
</gene>
<proteinExistence type="predicted"/>
<evidence type="ECO:0000256" key="1">
    <source>
        <dbReference type="SAM" id="MobiDB-lite"/>
    </source>
</evidence>
<dbReference type="EMBL" id="KV417681">
    <property type="protein sequence ID" value="KZP10345.1"/>
    <property type="molecule type" value="Genomic_DNA"/>
</dbReference>
<organism evidence="2 3">
    <name type="scientific">Athelia psychrophila</name>
    <dbReference type="NCBI Taxonomy" id="1759441"/>
    <lineage>
        <taxon>Eukaryota</taxon>
        <taxon>Fungi</taxon>
        <taxon>Dikarya</taxon>
        <taxon>Basidiomycota</taxon>
        <taxon>Agaricomycotina</taxon>
        <taxon>Agaricomycetes</taxon>
        <taxon>Agaricomycetidae</taxon>
        <taxon>Atheliales</taxon>
        <taxon>Atheliaceae</taxon>
        <taxon>Athelia</taxon>
    </lineage>
</organism>
<dbReference type="AlphaFoldDB" id="A0A165Z961"/>
<feature type="compositionally biased region" description="Basic and acidic residues" evidence="1">
    <location>
        <begin position="101"/>
        <end position="138"/>
    </location>
</feature>
<feature type="region of interest" description="Disordered" evidence="1">
    <location>
        <begin position="101"/>
        <end position="146"/>
    </location>
</feature>